<dbReference type="InterPro" id="IPR059122">
    <property type="entry name" value="Beta-prop_WDR5-like"/>
</dbReference>
<dbReference type="Proteomes" id="UP001353858">
    <property type="component" value="Unassembled WGS sequence"/>
</dbReference>
<dbReference type="Pfam" id="PF25175">
    <property type="entry name" value="Beta-prop_WDR5"/>
    <property type="match status" value="1"/>
</dbReference>
<dbReference type="InterPro" id="IPR015943">
    <property type="entry name" value="WD40/YVTN_repeat-like_dom_sf"/>
</dbReference>
<feature type="transmembrane region" description="Helical" evidence="6">
    <location>
        <begin position="145"/>
        <end position="165"/>
    </location>
</feature>
<sequence length="1004" mass="110925">MATTDEELSSDERPRRNMLSRSRSLPHLSHHDSGLGSYCGNSGVDEAPASRAARLVADLRQLLTLKQHYYPEGGWGWIVLLTGVFVHILGHGLLLSFGMLSVETPKKFQTTINQPAGWLGAMSTGVALLISPVTIAFCRRKSTRVTAVMGGLITALGCLFTSFATQFHQLFFSYGTVVGIGVGITRDCSTLMVAQYFKRRREFVEIFIVSGSGLGIAVMSVVIKSTIGALGWRLGLQVVTGAVSITFILGTFYRSASLYHPQRRAILHIKNQKRKIKDKNKIEDKIPFFDFSTLKSKTVQILLASTGISAFGINTPIFYLAYQAEAEGLGDSTVLLQMYLGLAWTVGCVVFSTFVLHNSIECRIARQYLCQTAVFMCGLSILAFTVVSGNYHAYVMFAWIYGIFCGGYHYSLKMYTYERVRARNFARTWGFVQCSQAIPIVIGVPFSGYMNEKCGEKSGYYFSSTCVLVGSLTLFLIDLHRRNIARHKHTRENGTRHVCVNENCPQRRKLSFSQEPENEAGISAGAAAAALVLGTDLAPNPPTGLIDNIVGSNEKPELTCISEEGIADMDLPDNLLDDLDYIGDCITSCNKVENYLMLSEFENNLIAELPVILDRKGRRWSLARSRLASSVNNDEQQTTNNDEELNGLNKTNNKWKTFPNRVITFVNNMLPLGNTPPVQTSNMQQGSMTPTGTSNKPSSNLKPNYTLKFTLAGHTKAVSSVKFSPNGEWLASSSADKLIKIWGAYDGKFEKTISGHKLGISDVAWSSDSRLLVSASDDKTLKIWELSSGKCLKTLKGHSNYVFCCNFNPQSNLIVSGSFDESVRIWDVRTGKCLKTLPAHSDPVSAVHFNRDGSLIVSSSYDGLCRIWDTASGQCLKTLIDDDNPPVSFVKFSPNGKYILAATLDNTLKLWDYSKGRCLKTYSGHKNEKYCIFANFSVTGGKWIVSGSEDSQVYIWNLQTKEIVQKLQGHTDVVLCTTCHPTENIIASAALENDKTIKLWKSDT</sequence>
<dbReference type="SUPFAM" id="SSF103473">
    <property type="entry name" value="MFS general substrate transporter"/>
    <property type="match status" value="1"/>
</dbReference>
<dbReference type="AlphaFoldDB" id="A0AAN7SIX0"/>
<comment type="similarity">
    <text evidence="1">Belongs to the WD repeat WDR5/wds family.</text>
</comment>
<keyword evidence="6" id="KW-1133">Transmembrane helix</keyword>
<dbReference type="FunFam" id="2.130.10.10:FF:000029">
    <property type="entry name" value="WD repeat-containing protein 5"/>
    <property type="match status" value="1"/>
</dbReference>
<dbReference type="EMBL" id="JARPUR010000002">
    <property type="protein sequence ID" value="KAK4883712.1"/>
    <property type="molecule type" value="Genomic_DNA"/>
</dbReference>
<feature type="transmembrane region" description="Helical" evidence="6">
    <location>
        <begin position="301"/>
        <end position="322"/>
    </location>
</feature>
<feature type="repeat" description="WD" evidence="4">
    <location>
        <begin position="837"/>
        <end position="878"/>
    </location>
</feature>
<feature type="region of interest" description="Disordered" evidence="5">
    <location>
        <begin position="629"/>
        <end position="651"/>
    </location>
</feature>
<evidence type="ECO:0000256" key="6">
    <source>
        <dbReference type="SAM" id="Phobius"/>
    </source>
</evidence>
<feature type="transmembrane region" description="Helical" evidence="6">
    <location>
        <begin position="117"/>
        <end position="138"/>
    </location>
</feature>
<dbReference type="GO" id="GO:0022857">
    <property type="term" value="F:transmembrane transporter activity"/>
    <property type="evidence" value="ECO:0007669"/>
    <property type="project" value="InterPro"/>
</dbReference>
<keyword evidence="6" id="KW-0472">Membrane</keyword>
<feature type="transmembrane region" description="Helical" evidence="6">
    <location>
        <begin position="75"/>
        <end position="97"/>
    </location>
</feature>
<feature type="repeat" description="WD" evidence="4">
    <location>
        <begin position="880"/>
        <end position="921"/>
    </location>
</feature>
<dbReference type="GO" id="GO:0048188">
    <property type="term" value="C:Set1C/COMPASS complex"/>
    <property type="evidence" value="ECO:0007669"/>
    <property type="project" value="TreeGrafter"/>
</dbReference>
<dbReference type="PROSITE" id="PS50082">
    <property type="entry name" value="WD_REPEATS_2"/>
    <property type="match status" value="6"/>
</dbReference>
<dbReference type="InterPro" id="IPR020472">
    <property type="entry name" value="WD40_PAC1"/>
</dbReference>
<dbReference type="SUPFAM" id="SSF50978">
    <property type="entry name" value="WD40 repeat-like"/>
    <property type="match status" value="1"/>
</dbReference>
<feature type="repeat" description="WD" evidence="4">
    <location>
        <begin position="711"/>
        <end position="752"/>
    </location>
</feature>
<dbReference type="Gene3D" id="2.130.10.10">
    <property type="entry name" value="YVTN repeat-like/Quinoprotein amine dehydrogenase"/>
    <property type="match status" value="1"/>
</dbReference>
<feature type="transmembrane region" description="Helical" evidence="6">
    <location>
        <begin position="171"/>
        <end position="194"/>
    </location>
</feature>
<dbReference type="PANTHER" id="PTHR22847:SF637">
    <property type="entry name" value="WD REPEAT DOMAIN 5B"/>
    <property type="match status" value="1"/>
</dbReference>
<evidence type="ECO:0000313" key="8">
    <source>
        <dbReference type="EMBL" id="KAK4883712.1"/>
    </source>
</evidence>
<name>A0AAN7SIX0_9COLE</name>
<feature type="transmembrane region" description="Helical" evidence="6">
    <location>
        <begin position="206"/>
        <end position="228"/>
    </location>
</feature>
<dbReference type="SMART" id="SM00320">
    <property type="entry name" value="WD40"/>
    <property type="match status" value="7"/>
</dbReference>
<feature type="region of interest" description="Disordered" evidence="5">
    <location>
        <begin position="674"/>
        <end position="700"/>
    </location>
</feature>
<dbReference type="PRINTS" id="PR00320">
    <property type="entry name" value="GPROTEINBRPT"/>
</dbReference>
<reference evidence="9" key="1">
    <citation type="submission" date="2023-01" db="EMBL/GenBank/DDBJ databases">
        <title>Key to firefly adult light organ development and bioluminescence: homeobox transcription factors regulate luciferase expression and transportation to peroxisome.</title>
        <authorList>
            <person name="Fu X."/>
        </authorList>
    </citation>
    <scope>NUCLEOTIDE SEQUENCE [LARGE SCALE GENOMIC DNA]</scope>
</reference>
<keyword evidence="2 4" id="KW-0853">WD repeat</keyword>
<evidence type="ECO:0000256" key="3">
    <source>
        <dbReference type="ARBA" id="ARBA00022737"/>
    </source>
</evidence>
<feature type="transmembrane region" description="Helical" evidence="6">
    <location>
        <begin position="234"/>
        <end position="253"/>
    </location>
</feature>
<dbReference type="InterPro" id="IPR001680">
    <property type="entry name" value="WD40_rpt"/>
</dbReference>
<feature type="repeat" description="WD" evidence="4">
    <location>
        <begin position="753"/>
        <end position="794"/>
    </location>
</feature>
<evidence type="ECO:0000313" key="9">
    <source>
        <dbReference type="Proteomes" id="UP001353858"/>
    </source>
</evidence>
<feature type="region of interest" description="Disordered" evidence="5">
    <location>
        <begin position="1"/>
        <end position="31"/>
    </location>
</feature>
<feature type="repeat" description="WD" evidence="4">
    <location>
        <begin position="922"/>
        <end position="966"/>
    </location>
</feature>
<organism evidence="8 9">
    <name type="scientific">Aquatica leii</name>
    <dbReference type="NCBI Taxonomy" id="1421715"/>
    <lineage>
        <taxon>Eukaryota</taxon>
        <taxon>Metazoa</taxon>
        <taxon>Ecdysozoa</taxon>
        <taxon>Arthropoda</taxon>
        <taxon>Hexapoda</taxon>
        <taxon>Insecta</taxon>
        <taxon>Pterygota</taxon>
        <taxon>Neoptera</taxon>
        <taxon>Endopterygota</taxon>
        <taxon>Coleoptera</taxon>
        <taxon>Polyphaga</taxon>
        <taxon>Elateriformia</taxon>
        <taxon>Elateroidea</taxon>
        <taxon>Lampyridae</taxon>
        <taxon>Luciolinae</taxon>
        <taxon>Aquatica</taxon>
    </lineage>
</organism>
<feature type="compositionally biased region" description="Polar residues" evidence="5">
    <location>
        <begin position="676"/>
        <end position="700"/>
    </location>
</feature>
<feature type="compositionally biased region" description="Polar residues" evidence="5">
    <location>
        <begin position="631"/>
        <end position="640"/>
    </location>
</feature>
<dbReference type="InterPro" id="IPR019775">
    <property type="entry name" value="WD40_repeat_CS"/>
</dbReference>
<dbReference type="InterPro" id="IPR036322">
    <property type="entry name" value="WD40_repeat_dom_sf"/>
</dbReference>
<dbReference type="GO" id="GO:0042393">
    <property type="term" value="F:histone binding"/>
    <property type="evidence" value="ECO:0007669"/>
    <property type="project" value="TreeGrafter"/>
</dbReference>
<proteinExistence type="inferred from homology"/>
<feature type="domain" description="WDR5-like beta-propeller" evidence="7">
    <location>
        <begin position="710"/>
        <end position="1001"/>
    </location>
</feature>
<dbReference type="CDD" id="cd00200">
    <property type="entry name" value="WD40"/>
    <property type="match status" value="1"/>
</dbReference>
<evidence type="ECO:0000256" key="4">
    <source>
        <dbReference type="PROSITE-ProRule" id="PRU00221"/>
    </source>
</evidence>
<evidence type="ECO:0000259" key="7">
    <source>
        <dbReference type="Pfam" id="PF25175"/>
    </source>
</evidence>
<comment type="caution">
    <text evidence="8">The sequence shown here is derived from an EMBL/GenBank/DDBJ whole genome shotgun (WGS) entry which is preliminary data.</text>
</comment>
<gene>
    <name evidence="8" type="ORF">RN001_007031</name>
</gene>
<keyword evidence="6" id="KW-0812">Transmembrane</keyword>
<keyword evidence="3" id="KW-0677">Repeat</keyword>
<keyword evidence="9" id="KW-1185">Reference proteome</keyword>
<feature type="repeat" description="WD" evidence="4">
    <location>
        <begin position="795"/>
        <end position="836"/>
    </location>
</feature>
<evidence type="ECO:0000256" key="2">
    <source>
        <dbReference type="ARBA" id="ARBA00022574"/>
    </source>
</evidence>
<dbReference type="PROSITE" id="PS50294">
    <property type="entry name" value="WD_REPEATS_REGION"/>
    <property type="match status" value="5"/>
</dbReference>
<dbReference type="InterPro" id="IPR036259">
    <property type="entry name" value="MFS_trans_sf"/>
</dbReference>
<accession>A0AAN7SIX0</accession>
<evidence type="ECO:0000256" key="5">
    <source>
        <dbReference type="SAM" id="MobiDB-lite"/>
    </source>
</evidence>
<feature type="transmembrane region" description="Helical" evidence="6">
    <location>
        <begin position="334"/>
        <end position="356"/>
    </location>
</feature>
<feature type="transmembrane region" description="Helical" evidence="6">
    <location>
        <begin position="368"/>
        <end position="387"/>
    </location>
</feature>
<dbReference type="Gene3D" id="1.20.1250.20">
    <property type="entry name" value="MFS general substrate transporter like domains"/>
    <property type="match status" value="1"/>
</dbReference>
<dbReference type="InterPro" id="IPR011701">
    <property type="entry name" value="MFS"/>
</dbReference>
<protein>
    <recommendedName>
        <fullName evidence="7">WDR5-like beta-propeller domain-containing protein</fullName>
    </recommendedName>
</protein>
<dbReference type="PROSITE" id="PS00678">
    <property type="entry name" value="WD_REPEATS_1"/>
    <property type="match status" value="4"/>
</dbReference>
<evidence type="ECO:0000256" key="1">
    <source>
        <dbReference type="ARBA" id="ARBA00007636"/>
    </source>
</evidence>
<feature type="transmembrane region" description="Helical" evidence="6">
    <location>
        <begin position="458"/>
        <end position="479"/>
    </location>
</feature>
<dbReference type="PANTHER" id="PTHR22847">
    <property type="entry name" value="WD40 REPEAT PROTEIN"/>
    <property type="match status" value="1"/>
</dbReference>
<feature type="transmembrane region" description="Helical" evidence="6">
    <location>
        <begin position="393"/>
        <end position="412"/>
    </location>
</feature>
<dbReference type="Pfam" id="PF07690">
    <property type="entry name" value="MFS_1"/>
    <property type="match status" value="1"/>
</dbReference>